<keyword evidence="2" id="KW-1185">Reference proteome</keyword>
<dbReference type="Proteomes" id="UP001445335">
    <property type="component" value="Unassembled WGS sequence"/>
</dbReference>
<organism evidence="1 2">
    <name type="scientific">Elliptochloris bilobata</name>
    <dbReference type="NCBI Taxonomy" id="381761"/>
    <lineage>
        <taxon>Eukaryota</taxon>
        <taxon>Viridiplantae</taxon>
        <taxon>Chlorophyta</taxon>
        <taxon>core chlorophytes</taxon>
        <taxon>Trebouxiophyceae</taxon>
        <taxon>Trebouxiophyceae incertae sedis</taxon>
        <taxon>Elliptochloris clade</taxon>
        <taxon>Elliptochloris</taxon>
    </lineage>
</organism>
<reference evidence="1 2" key="1">
    <citation type="journal article" date="2024" name="Nat. Commun.">
        <title>Phylogenomics reveals the evolutionary origins of lichenization in chlorophyte algae.</title>
        <authorList>
            <person name="Puginier C."/>
            <person name="Libourel C."/>
            <person name="Otte J."/>
            <person name="Skaloud P."/>
            <person name="Haon M."/>
            <person name="Grisel S."/>
            <person name="Petersen M."/>
            <person name="Berrin J.G."/>
            <person name="Delaux P.M."/>
            <person name="Dal Grande F."/>
            <person name="Keller J."/>
        </authorList>
    </citation>
    <scope>NUCLEOTIDE SEQUENCE [LARGE SCALE GENOMIC DNA]</scope>
    <source>
        <strain evidence="1 2">SAG 245.80</strain>
    </source>
</reference>
<evidence type="ECO:0000313" key="1">
    <source>
        <dbReference type="EMBL" id="KAK9839454.1"/>
    </source>
</evidence>
<comment type="caution">
    <text evidence="1">The sequence shown here is derived from an EMBL/GenBank/DDBJ whole genome shotgun (WGS) entry which is preliminary data.</text>
</comment>
<proteinExistence type="predicted"/>
<sequence>MCGSFGPSLSSDCPGSLGVASTWLDSPNAALYSGGAGGERVAVMQLNFLLPPPRDPGTLTFAVTVLPQVHTEATGFHNDFPDRYGTPAPAAVLSGANAFPAAALFVDSTMPAEAAPLTTGHTGEVLG</sequence>
<name>A0AAW1S0H6_9CHLO</name>
<gene>
    <name evidence="1" type="ORF">WJX81_003327</name>
</gene>
<dbReference type="EMBL" id="JALJOU010000016">
    <property type="protein sequence ID" value="KAK9839454.1"/>
    <property type="molecule type" value="Genomic_DNA"/>
</dbReference>
<dbReference type="AlphaFoldDB" id="A0AAW1S0H6"/>
<protein>
    <submittedName>
        <fullName evidence="1">Uncharacterized protein</fullName>
    </submittedName>
</protein>
<accession>A0AAW1S0H6</accession>
<evidence type="ECO:0000313" key="2">
    <source>
        <dbReference type="Proteomes" id="UP001445335"/>
    </source>
</evidence>